<dbReference type="InterPro" id="IPR000182">
    <property type="entry name" value="GNAT_dom"/>
</dbReference>
<dbReference type="SUPFAM" id="SSF55729">
    <property type="entry name" value="Acyl-CoA N-acyltransferases (Nat)"/>
    <property type="match status" value="1"/>
</dbReference>
<evidence type="ECO:0000259" key="1">
    <source>
        <dbReference type="PROSITE" id="PS51186"/>
    </source>
</evidence>
<keyword evidence="2" id="KW-0808">Transferase</keyword>
<evidence type="ECO:0000313" key="2">
    <source>
        <dbReference type="EMBL" id="QPG71670.1"/>
    </source>
</evidence>
<keyword evidence="3" id="KW-1185">Reference proteome</keyword>
<dbReference type="Proteomes" id="UP000309231">
    <property type="component" value="Chromosome"/>
</dbReference>
<dbReference type="GO" id="GO:0016747">
    <property type="term" value="F:acyltransferase activity, transferring groups other than amino-acyl groups"/>
    <property type="evidence" value="ECO:0007669"/>
    <property type="project" value="InterPro"/>
</dbReference>
<dbReference type="AlphaFoldDB" id="A0A8E4RCL2"/>
<dbReference type="GeneID" id="76725728"/>
<reference evidence="2 3" key="2">
    <citation type="journal article" date="2019" name="Sci. Rep.">
        <title>Insight into the biology of Mycobacterium mucogenicum and Mycobacterium neoaurum clade members.</title>
        <authorList>
            <person name="Behra P.R.K."/>
            <person name="Pettersson B.M.F."/>
            <person name="Ramesh M."/>
            <person name="Dasgupta S."/>
            <person name="Kirsebom L.A."/>
        </authorList>
    </citation>
    <scope>NUCLEOTIDE SEQUENCE [LARGE SCALE GENOMIC DNA]</scope>
    <source>
        <strain evidence="2 3">DSM 44124</strain>
    </source>
</reference>
<dbReference type="KEGG" id="mmuc:C1S78_012445"/>
<proteinExistence type="predicted"/>
<dbReference type="EMBL" id="CP062008">
    <property type="protein sequence ID" value="QPG71670.1"/>
    <property type="molecule type" value="Genomic_DNA"/>
</dbReference>
<evidence type="ECO:0000313" key="3">
    <source>
        <dbReference type="Proteomes" id="UP000309231"/>
    </source>
</evidence>
<protein>
    <submittedName>
        <fullName evidence="2">GNAT family N-acetyltransferase</fullName>
    </submittedName>
</protein>
<sequence length="288" mass="31377">MKTMFIKVAARLRGARKCVAERTRALKDATYLGQPASVPRSSSVPDFSPVITDYWTAAFSGKTLHRNKNLTINVNPDLQHDERAAILRTADDDRVSIAVSSAVADVLTNDIAALDNPTEADIRAALATQGVVLNGADNVFYLSESAAADILGDTGAINVRPLTDRDADIFASFKAAVPEEDWDGAYVELDHWAVFGAFDERGRLVSIGSVYPWDDVFPLADIGVLTLGSVRGRGHAKSLVREMFRYALTQGFEPQYRCQLDNAASIKLAASVNLEPFVQWETVMPDDA</sequence>
<dbReference type="Pfam" id="PF00583">
    <property type="entry name" value="Acetyltransf_1"/>
    <property type="match status" value="1"/>
</dbReference>
<gene>
    <name evidence="2" type="ORF">C1S78_012445</name>
</gene>
<accession>A0A8E4RCL2</accession>
<reference evidence="2 3" key="1">
    <citation type="journal article" date="2019" name="BMC Evol. Biol.">
        <title>Comparative genomics of Mycobacterium mucogenicum and Mycobacterium neoaurum clade members emphasizing tRNA and non-coding RNA.</title>
        <authorList>
            <person name="Behra P.R.K."/>
            <person name="Pettersson B.M.F."/>
            <person name="Das S."/>
            <person name="Dasgupta S."/>
            <person name="Kirsebom L.A."/>
        </authorList>
    </citation>
    <scope>NUCLEOTIDE SEQUENCE [LARGE SCALE GENOMIC DNA]</scope>
    <source>
        <strain evidence="2 3">DSM 44124</strain>
    </source>
</reference>
<dbReference type="Gene3D" id="3.40.630.30">
    <property type="match status" value="1"/>
</dbReference>
<organism evidence="2 3">
    <name type="scientific">Mycolicibacterium mucogenicum DSM 44124</name>
    <dbReference type="NCBI Taxonomy" id="1226753"/>
    <lineage>
        <taxon>Bacteria</taxon>
        <taxon>Bacillati</taxon>
        <taxon>Actinomycetota</taxon>
        <taxon>Actinomycetes</taxon>
        <taxon>Mycobacteriales</taxon>
        <taxon>Mycobacteriaceae</taxon>
        <taxon>Mycolicibacterium</taxon>
    </lineage>
</organism>
<feature type="domain" description="N-acetyltransferase" evidence="1">
    <location>
        <begin position="157"/>
        <end position="288"/>
    </location>
</feature>
<dbReference type="InterPro" id="IPR016181">
    <property type="entry name" value="Acyl_CoA_acyltransferase"/>
</dbReference>
<dbReference type="PROSITE" id="PS51186">
    <property type="entry name" value="GNAT"/>
    <property type="match status" value="1"/>
</dbReference>
<dbReference type="RefSeq" id="WP_138158372.1">
    <property type="nucleotide sequence ID" value="NZ_ANBS01000012.1"/>
</dbReference>
<name>A0A8E4RCL2_MYCMU</name>